<feature type="binding site" evidence="13">
    <location>
        <position position="157"/>
    </location>
    <ligand>
        <name>Zn(2+)</name>
        <dbReference type="ChEBI" id="CHEBI:29105"/>
        <label>2</label>
    </ligand>
</feature>
<dbReference type="EC" id="2.7.7.6" evidence="13"/>
<feature type="binding site" evidence="13">
    <location>
        <position position="463"/>
    </location>
    <ligand>
        <name>Mg(2+)</name>
        <dbReference type="ChEBI" id="CHEBI:18420"/>
    </ligand>
</feature>
<comment type="cofactor">
    <cofactor evidence="13">
        <name>Zn(2+)</name>
        <dbReference type="ChEBI" id="CHEBI:29105"/>
    </cofactor>
    <text evidence="13">Binds at least 2 Zn(2+) per subunit.</text>
</comment>
<evidence type="ECO:0000256" key="13">
    <source>
        <dbReference type="HAMAP-Rule" id="MF_00863"/>
    </source>
</evidence>
<dbReference type="Pfam" id="PF00623">
    <property type="entry name" value="RNA_pol_Rpb1_2"/>
    <property type="match status" value="1"/>
</dbReference>
<feature type="binding site" evidence="13">
    <location>
        <position position="107"/>
    </location>
    <ligand>
        <name>Zn(2+)</name>
        <dbReference type="ChEBI" id="CHEBI:29105"/>
        <label>2</label>
    </ligand>
</feature>
<evidence type="ECO:0000259" key="15">
    <source>
        <dbReference type="SMART" id="SM00663"/>
    </source>
</evidence>
<dbReference type="Gene3D" id="1.10.274.100">
    <property type="entry name" value="RNA polymerase Rpb1, domain 3"/>
    <property type="match status" value="1"/>
</dbReference>
<dbReference type="GO" id="GO:0003677">
    <property type="term" value="F:DNA binding"/>
    <property type="evidence" value="ECO:0007669"/>
    <property type="project" value="UniProtKB-UniRule"/>
</dbReference>
<dbReference type="NCBIfam" id="TIGR02390">
    <property type="entry name" value="RNA_pol_rpoA1"/>
    <property type="match status" value="1"/>
</dbReference>
<dbReference type="Proteomes" id="UP001304970">
    <property type="component" value="Chromosome"/>
</dbReference>
<dbReference type="InterPro" id="IPR006592">
    <property type="entry name" value="RNA_pol_N"/>
</dbReference>
<proteinExistence type="inferred from homology"/>
<dbReference type="PANTHER" id="PTHR19376:SF32">
    <property type="entry name" value="DNA-DIRECTED RNA POLYMERASE III SUBUNIT RPC1"/>
    <property type="match status" value="1"/>
</dbReference>
<reference evidence="16 17" key="1">
    <citation type="submission" date="2023-07" db="EMBL/GenBank/DDBJ databases">
        <title>Closed genome sequence of Methanosarcinaceae archaeon Am2.</title>
        <authorList>
            <person name="Poehlein A."/>
            <person name="Protasov E."/>
            <person name="Platt K."/>
            <person name="Reeh H."/>
            <person name="Daniel R."/>
            <person name="Brune A."/>
        </authorList>
    </citation>
    <scope>NUCLEOTIDE SEQUENCE [LARGE SCALE GENOMIC DNA]</scope>
    <source>
        <strain evidence="16 17">Am2</strain>
    </source>
</reference>
<feature type="binding site" evidence="13">
    <location>
        <position position="461"/>
    </location>
    <ligand>
        <name>Mg(2+)</name>
        <dbReference type="ChEBI" id="CHEBI:18420"/>
    </ligand>
</feature>
<organism evidence="16 17">
    <name type="scientific">Methanolapillus ohkumae</name>
    <dbReference type="NCBI Taxonomy" id="3028298"/>
    <lineage>
        <taxon>Archaea</taxon>
        <taxon>Methanobacteriati</taxon>
        <taxon>Methanobacteriota</taxon>
        <taxon>Stenosarchaea group</taxon>
        <taxon>Methanomicrobia</taxon>
        <taxon>Methanosarcinales</taxon>
        <taxon>Methanosarcinaceae</taxon>
        <taxon>Methanolapillus</taxon>
    </lineage>
</organism>
<accession>A0AA96V7Q3</accession>
<dbReference type="Gene3D" id="3.30.1490.180">
    <property type="entry name" value="RNA polymerase ii"/>
    <property type="match status" value="1"/>
</dbReference>
<evidence type="ECO:0000256" key="10">
    <source>
        <dbReference type="ARBA" id="ARBA00023163"/>
    </source>
</evidence>
<evidence type="ECO:0000256" key="14">
    <source>
        <dbReference type="RuleBase" id="RU004279"/>
    </source>
</evidence>
<dbReference type="InterPro" id="IPR044893">
    <property type="entry name" value="RNA_pol_Rpb1_clamp_domain"/>
</dbReference>
<feature type="binding site" evidence="13">
    <location>
        <position position="459"/>
    </location>
    <ligand>
        <name>Mg(2+)</name>
        <dbReference type="ChEBI" id="CHEBI:18420"/>
    </ligand>
</feature>
<evidence type="ECO:0000313" key="17">
    <source>
        <dbReference type="Proteomes" id="UP001304970"/>
    </source>
</evidence>
<dbReference type="GO" id="GO:0000287">
    <property type="term" value="F:magnesium ion binding"/>
    <property type="evidence" value="ECO:0007669"/>
    <property type="project" value="UniProtKB-UniRule"/>
</dbReference>
<dbReference type="SUPFAM" id="SSF64484">
    <property type="entry name" value="beta and beta-prime subunits of DNA dependent RNA-polymerase"/>
    <property type="match status" value="1"/>
</dbReference>
<keyword evidence="6 13" id="KW-0479">Metal-binding</keyword>
<dbReference type="EMBL" id="CP131061">
    <property type="protein sequence ID" value="WNY26778.1"/>
    <property type="molecule type" value="Genomic_DNA"/>
</dbReference>
<protein>
    <recommendedName>
        <fullName evidence="13">DNA-directed RNA polymerase subunit Rpo1N</fullName>
        <ecNumber evidence="13">2.7.7.6</ecNumber>
    </recommendedName>
    <alternativeName>
        <fullName evidence="13">DNA-directed RNA polymerase subunit A'</fullName>
    </alternativeName>
</protein>
<dbReference type="Pfam" id="PF04983">
    <property type="entry name" value="RNA_pol_Rpb1_3"/>
    <property type="match status" value="1"/>
</dbReference>
<dbReference type="FunFam" id="2.40.40.20:FF:000019">
    <property type="entry name" value="DNA-directed RNA polymerase II subunit RPB1"/>
    <property type="match status" value="1"/>
</dbReference>
<dbReference type="CDD" id="cd02582">
    <property type="entry name" value="RNAP_archeal_A"/>
    <property type="match status" value="1"/>
</dbReference>
<comment type="subcellular location">
    <subcellularLocation>
        <location evidence="13">Cytoplasm</location>
    </subcellularLocation>
</comment>
<dbReference type="GO" id="GO:0003899">
    <property type="term" value="F:DNA-directed RNA polymerase activity"/>
    <property type="evidence" value="ECO:0007669"/>
    <property type="project" value="UniProtKB-UniRule"/>
</dbReference>
<feature type="binding site" evidence="13">
    <location>
        <position position="70"/>
    </location>
    <ligand>
        <name>Zn(2+)</name>
        <dbReference type="ChEBI" id="CHEBI:29105"/>
        <label>1</label>
    </ligand>
</feature>
<dbReference type="FunFam" id="4.10.860.120:FF:000003">
    <property type="entry name" value="DNA-directed RNA polymerase subunit"/>
    <property type="match status" value="1"/>
</dbReference>
<dbReference type="GO" id="GO:0008270">
    <property type="term" value="F:zinc ion binding"/>
    <property type="evidence" value="ECO:0007669"/>
    <property type="project" value="UniProtKB-UniRule"/>
</dbReference>
<dbReference type="Gene3D" id="1.10.132.30">
    <property type="match status" value="1"/>
</dbReference>
<comment type="similarity">
    <text evidence="1 13 14">Belongs to the RNA polymerase beta' chain family.</text>
</comment>
<evidence type="ECO:0000256" key="1">
    <source>
        <dbReference type="ARBA" id="ARBA00006460"/>
    </source>
</evidence>
<keyword evidence="5 13" id="KW-0548">Nucleotidyltransferase</keyword>
<dbReference type="PANTHER" id="PTHR19376">
    <property type="entry name" value="DNA-DIRECTED RNA POLYMERASE"/>
    <property type="match status" value="1"/>
</dbReference>
<dbReference type="RefSeq" id="WP_338098289.1">
    <property type="nucleotide sequence ID" value="NZ_CP131061.1"/>
</dbReference>
<evidence type="ECO:0000256" key="8">
    <source>
        <dbReference type="ARBA" id="ARBA00022842"/>
    </source>
</evidence>
<dbReference type="GO" id="GO:0006351">
    <property type="term" value="P:DNA-templated transcription"/>
    <property type="evidence" value="ECO:0007669"/>
    <property type="project" value="UniProtKB-UniRule"/>
</dbReference>
<dbReference type="InterPro" id="IPR007083">
    <property type="entry name" value="RNA_pol_Rpb1_4"/>
</dbReference>
<feature type="domain" description="RNA polymerase N-terminal" evidence="15">
    <location>
        <begin position="209"/>
        <end position="513"/>
    </location>
</feature>
<dbReference type="InterPro" id="IPR045867">
    <property type="entry name" value="DNA-dir_RpoC_beta_prime"/>
</dbReference>
<dbReference type="GO" id="GO:0005737">
    <property type="term" value="C:cytoplasm"/>
    <property type="evidence" value="ECO:0007669"/>
    <property type="project" value="UniProtKB-SubCell"/>
</dbReference>
<keyword evidence="3 13" id="KW-0963">Cytoplasm</keyword>
<evidence type="ECO:0000256" key="5">
    <source>
        <dbReference type="ARBA" id="ARBA00022695"/>
    </source>
</evidence>
<keyword evidence="17" id="KW-1185">Reference proteome</keyword>
<keyword evidence="8 13" id="KW-0460">Magnesium</keyword>
<dbReference type="InterPro" id="IPR007066">
    <property type="entry name" value="RNA_pol_Rpb1_3"/>
</dbReference>
<feature type="binding site" evidence="13">
    <location>
        <position position="80"/>
    </location>
    <ligand>
        <name>Zn(2+)</name>
        <dbReference type="ChEBI" id="CHEBI:29105"/>
        <label>1</label>
    </ligand>
</feature>
<comment type="function">
    <text evidence="14">DNA-dependent RNA polymerase catalyzes the transcription of DNA into RNA using the four ribonucleoside triphosphates as substrates.</text>
</comment>
<name>A0AA96V7Q3_9EURY</name>
<evidence type="ECO:0000256" key="11">
    <source>
        <dbReference type="ARBA" id="ARBA00048552"/>
    </source>
</evidence>
<dbReference type="NCBIfam" id="NF006336">
    <property type="entry name" value="PRK08566.1"/>
    <property type="match status" value="1"/>
</dbReference>
<sequence>MIPSTRRVQQIPKRVSAIKFGLLSPKEIRNMSATNVITADTYDEDGFPIEMGLMDTRLGVIDPGLKCKTCHSKAGECPGHFGHIELVVPVIHVGFNKTIRKLLRSVCCKCSRLLLKENQKADYLAYLGSLKDIGQMPDDLINEVYKEASKAKECPYCGAEQGDIKFEKPTEYIENGERLTPTEIRDRFENIPDEDIRVIGMDPDNARPEWMILTVLPVPPVTVRPSITLESGQRSEDDLTHKLVDIIRINQRFQENRDAGAPQLIIEDLWELLQYHVTTFFDNSVSGIPPARHRSGRPLKTLSQRLKGKEGRFRGSLSGKRVNFSARTVISPDPDLSINEVGVPLPIALILTIPEHVTERNIDFLKDHIRRGPTNYPGANYVIRADGGRIKISDINTEDLCEKLEFGWIVERHLRDGDVVLFNRQPSLHKMSIMAHSVKVLDGKTFRMNPAVCPPYNADFDGDEMNMHVLQTEEARAEAKILLQVQENILSPRFGGPIVGGIHDHISGMFLLTRKDNPVTGRINKDDALDLLRKTDIRELPAPAGNDDAGNPYWTGKQIFSQILPEGLNVSFSSEVGTKDVEEDKKTDAYVMIEDGELLAGTIDEMAMGAFKGKILDTIIKEYGTTRGAQFVDDVTKLAIRAVMRTGLSFGIADEDIPAEAKAQINMALTTAEETVKGLIRAYEAEELEPLPGRTLDETIEMRIMQELGKARDKSGKIADAHMGLENPAAMMARSGARGSILNITQMAACVGQQAVRGARINRGYRNRTLPHFERGDLGADAHGFVKSSYKSGLNPTEYFFHSIGGREGLVDTAVRTSQSGYLQRRLVNALQDLEVQHDWTVRDTRGVIVQFMYGEDGIDPTKSDFAKAEAVHRIFRAVTKKEV</sequence>
<evidence type="ECO:0000256" key="4">
    <source>
        <dbReference type="ARBA" id="ARBA00022679"/>
    </source>
</evidence>
<dbReference type="InterPro" id="IPR000722">
    <property type="entry name" value="RNA_pol_asu"/>
</dbReference>
<comment type="catalytic activity">
    <reaction evidence="11 13 14">
        <text>RNA(n) + a ribonucleoside 5'-triphosphate = RNA(n+1) + diphosphate</text>
        <dbReference type="Rhea" id="RHEA:21248"/>
        <dbReference type="Rhea" id="RHEA-COMP:14527"/>
        <dbReference type="Rhea" id="RHEA-COMP:17342"/>
        <dbReference type="ChEBI" id="CHEBI:33019"/>
        <dbReference type="ChEBI" id="CHEBI:61557"/>
        <dbReference type="ChEBI" id="CHEBI:140395"/>
        <dbReference type="EC" id="2.7.7.6"/>
    </reaction>
</comment>
<evidence type="ECO:0000256" key="3">
    <source>
        <dbReference type="ARBA" id="ARBA00022490"/>
    </source>
</evidence>
<feature type="binding site" evidence="13">
    <location>
        <position position="77"/>
    </location>
    <ligand>
        <name>Zn(2+)</name>
        <dbReference type="ChEBI" id="CHEBI:29105"/>
        <label>1</label>
    </ligand>
</feature>
<dbReference type="Pfam" id="PF04998">
    <property type="entry name" value="RNA_pol_Rpb1_5"/>
    <property type="match status" value="1"/>
</dbReference>
<keyword evidence="2 13" id="KW-0240">DNA-directed RNA polymerase</keyword>
<evidence type="ECO:0000256" key="7">
    <source>
        <dbReference type="ARBA" id="ARBA00022833"/>
    </source>
</evidence>
<dbReference type="Pfam" id="PF04997">
    <property type="entry name" value="RNA_pol_Rpb1_1"/>
    <property type="match status" value="1"/>
</dbReference>
<dbReference type="Gene3D" id="4.10.860.120">
    <property type="entry name" value="RNA polymerase II, clamp domain"/>
    <property type="match status" value="2"/>
</dbReference>
<dbReference type="InterPro" id="IPR012758">
    <property type="entry name" value="RPO1N"/>
</dbReference>
<keyword evidence="9 13" id="KW-0238">DNA-binding</keyword>
<dbReference type="InterPro" id="IPR038120">
    <property type="entry name" value="Rpb1_funnel_sf"/>
</dbReference>
<dbReference type="GeneID" id="89227961"/>
<dbReference type="Gene3D" id="6.20.50.80">
    <property type="match status" value="1"/>
</dbReference>
<evidence type="ECO:0000256" key="12">
    <source>
        <dbReference type="ARBA" id="ARBA00053389"/>
    </source>
</evidence>
<dbReference type="Gene3D" id="2.40.40.20">
    <property type="match status" value="1"/>
</dbReference>
<feature type="binding site" evidence="13">
    <location>
        <position position="110"/>
    </location>
    <ligand>
        <name>Zn(2+)</name>
        <dbReference type="ChEBI" id="CHEBI:29105"/>
        <label>2</label>
    </ligand>
</feature>
<dbReference type="InterPro" id="IPR007080">
    <property type="entry name" value="RNA_pol_Rpb1_1"/>
</dbReference>
<keyword evidence="4 13" id="KW-0808">Transferase</keyword>
<dbReference type="SMART" id="SM00663">
    <property type="entry name" value="RPOLA_N"/>
    <property type="match status" value="1"/>
</dbReference>
<comment type="cofactor">
    <cofactor evidence="13">
        <name>Mg(2+)</name>
        <dbReference type="ChEBI" id="CHEBI:18420"/>
    </cofactor>
</comment>
<evidence type="ECO:0000256" key="2">
    <source>
        <dbReference type="ARBA" id="ARBA00022478"/>
    </source>
</evidence>
<keyword evidence="10 13" id="KW-0804">Transcription</keyword>
<evidence type="ECO:0000256" key="9">
    <source>
        <dbReference type="ARBA" id="ARBA00023125"/>
    </source>
</evidence>
<dbReference type="Gene3D" id="6.10.250.2940">
    <property type="match status" value="1"/>
</dbReference>
<comment type="function">
    <text evidence="12 13">DNA-dependent RNA polymerase (RNAP) catalyzes the transcription of DNA into RNA using the four ribonucleoside triphosphates as substrates. Forms the clamp head domain.</text>
</comment>
<evidence type="ECO:0000313" key="16">
    <source>
        <dbReference type="EMBL" id="WNY26778.1"/>
    </source>
</evidence>
<dbReference type="InterPro" id="IPR042102">
    <property type="entry name" value="RNA_pol_Rpb1_3_sf"/>
</dbReference>
<dbReference type="Pfam" id="PF05000">
    <property type="entry name" value="RNA_pol_Rpb1_4"/>
    <property type="match status" value="1"/>
</dbReference>
<dbReference type="HAMAP" id="MF_00863">
    <property type="entry name" value="RNApol_arch_Rpo1N"/>
    <property type="match status" value="1"/>
</dbReference>
<feature type="binding site" evidence="13">
    <location>
        <position position="67"/>
    </location>
    <ligand>
        <name>Zn(2+)</name>
        <dbReference type="ChEBI" id="CHEBI:29105"/>
        <label>1</label>
    </ligand>
</feature>
<gene>
    <name evidence="16" type="primary">rpoC_2</name>
    <name evidence="13" type="synonym">rpo1N</name>
    <name evidence="13" type="synonym">rpoA1</name>
    <name evidence="16" type="ORF">MsAm2_05540</name>
</gene>
<evidence type="ECO:0000256" key="6">
    <source>
        <dbReference type="ARBA" id="ARBA00022723"/>
    </source>
</evidence>
<dbReference type="GO" id="GO:0000428">
    <property type="term" value="C:DNA-directed RNA polymerase complex"/>
    <property type="evidence" value="ECO:0007669"/>
    <property type="project" value="UniProtKB-KW"/>
</dbReference>
<dbReference type="InterPro" id="IPR007081">
    <property type="entry name" value="RNA_pol_Rpb1_5"/>
</dbReference>
<keyword evidence="7 13" id="KW-0862">Zinc</keyword>
<dbReference type="AlphaFoldDB" id="A0AA96V7Q3"/>
<feature type="binding site" evidence="13">
    <location>
        <position position="154"/>
    </location>
    <ligand>
        <name>Zn(2+)</name>
        <dbReference type="ChEBI" id="CHEBI:29105"/>
        <label>2</label>
    </ligand>
</feature>
<comment type="subunit">
    <text evidence="13">Part of the RNA polymerase complex.</text>
</comment>